<dbReference type="EMBL" id="FZMO01000490">
    <property type="protein sequence ID" value="SNQ50830.1"/>
    <property type="molecule type" value="Genomic_DNA"/>
</dbReference>
<keyword evidence="2" id="KW-1185">Reference proteome</keyword>
<dbReference type="Proteomes" id="UP000234331">
    <property type="component" value="Unassembled WGS sequence"/>
</dbReference>
<protein>
    <submittedName>
        <fullName evidence="1">Uncharacterized protein</fullName>
    </submittedName>
</protein>
<name>A0A2I2KYU7_9ACTN</name>
<dbReference type="AlphaFoldDB" id="A0A2I2KYU7"/>
<accession>A0A2I2KYU7</accession>
<evidence type="ECO:0000313" key="1">
    <source>
        <dbReference type="EMBL" id="SNQ50830.1"/>
    </source>
</evidence>
<organism evidence="1 2">
    <name type="scientific">Frankia canadensis</name>
    <dbReference type="NCBI Taxonomy" id="1836972"/>
    <lineage>
        <taxon>Bacteria</taxon>
        <taxon>Bacillati</taxon>
        <taxon>Actinomycetota</taxon>
        <taxon>Actinomycetes</taxon>
        <taxon>Frankiales</taxon>
        <taxon>Frankiaceae</taxon>
        <taxon>Frankia</taxon>
    </lineage>
</organism>
<gene>
    <name evidence="1" type="ORF">FRACA_540016</name>
</gene>
<proteinExistence type="predicted"/>
<reference evidence="1 2" key="1">
    <citation type="submission" date="2017-06" db="EMBL/GenBank/DDBJ databases">
        <authorList>
            <person name="Kim H.J."/>
            <person name="Triplett B.A."/>
        </authorList>
    </citation>
    <scope>NUCLEOTIDE SEQUENCE [LARGE SCALE GENOMIC DNA]</scope>
    <source>
        <strain evidence="1">FRACA_ARgP5</strain>
    </source>
</reference>
<sequence length="28" mass="3181">MLYQRTSINPLAWMFDLRPLLGGCLLAS</sequence>
<evidence type="ECO:0000313" key="2">
    <source>
        <dbReference type="Proteomes" id="UP000234331"/>
    </source>
</evidence>